<evidence type="ECO:0000256" key="6">
    <source>
        <dbReference type="ARBA" id="ARBA00022490"/>
    </source>
</evidence>
<evidence type="ECO:0000256" key="2">
    <source>
        <dbReference type="ARBA" id="ARBA00004496"/>
    </source>
</evidence>
<name>A0A8A4ZJC6_9MICO</name>
<dbReference type="GO" id="GO:0004801">
    <property type="term" value="F:transaldolase activity"/>
    <property type="evidence" value="ECO:0007669"/>
    <property type="project" value="UniProtKB-UniRule"/>
</dbReference>
<dbReference type="Pfam" id="PF00923">
    <property type="entry name" value="TAL_FSA"/>
    <property type="match status" value="1"/>
</dbReference>
<keyword evidence="9 11" id="KW-0704">Schiff base</keyword>
<feature type="active site" description="Schiff-base intermediate with substrate" evidence="11">
    <location>
        <position position="145"/>
    </location>
</feature>
<dbReference type="EC" id="2.2.1.2" evidence="5 11"/>
<evidence type="ECO:0000256" key="3">
    <source>
        <dbReference type="ARBA" id="ARBA00004857"/>
    </source>
</evidence>
<keyword evidence="6 11" id="KW-0963">Cytoplasm</keyword>
<dbReference type="PIRSF" id="PIRSF036915">
    <property type="entry name" value="Trnald_Bac_Plnt"/>
    <property type="match status" value="1"/>
</dbReference>
<dbReference type="EMBL" id="CP071868">
    <property type="protein sequence ID" value="QTE31143.1"/>
    <property type="molecule type" value="Genomic_DNA"/>
</dbReference>
<dbReference type="PANTHER" id="PTHR10683">
    <property type="entry name" value="TRANSALDOLASE"/>
    <property type="match status" value="1"/>
</dbReference>
<dbReference type="Gene3D" id="3.20.20.70">
    <property type="entry name" value="Aldolase class I"/>
    <property type="match status" value="1"/>
</dbReference>
<dbReference type="GO" id="GO:0005975">
    <property type="term" value="P:carbohydrate metabolic process"/>
    <property type="evidence" value="ECO:0007669"/>
    <property type="project" value="InterPro"/>
</dbReference>
<keyword evidence="13" id="KW-1185">Reference proteome</keyword>
<gene>
    <name evidence="11 12" type="primary">tal</name>
    <name evidence="12" type="ORF">J4E96_09575</name>
</gene>
<evidence type="ECO:0000256" key="10">
    <source>
        <dbReference type="ARBA" id="ARBA00048810"/>
    </source>
</evidence>
<dbReference type="CDD" id="cd00955">
    <property type="entry name" value="Transaldolase_like"/>
    <property type="match status" value="1"/>
</dbReference>
<comment type="pathway">
    <text evidence="3 11">Carbohydrate degradation; pentose phosphate pathway; D-glyceraldehyde 3-phosphate and beta-D-fructose 6-phosphate from D-ribose 5-phosphate and D-xylulose 5-phosphate (non-oxidative stage): step 2/3.</text>
</comment>
<dbReference type="InterPro" id="IPR018225">
    <property type="entry name" value="Transaldolase_AS"/>
</dbReference>
<comment type="subcellular location">
    <subcellularLocation>
        <location evidence="2 11">Cytoplasm</location>
    </subcellularLocation>
</comment>
<evidence type="ECO:0000256" key="9">
    <source>
        <dbReference type="ARBA" id="ARBA00023270"/>
    </source>
</evidence>
<dbReference type="GO" id="GO:0006098">
    <property type="term" value="P:pentose-phosphate shunt"/>
    <property type="evidence" value="ECO:0007669"/>
    <property type="project" value="UniProtKB-UniRule"/>
</dbReference>
<protein>
    <recommendedName>
        <fullName evidence="5 11">Transaldolase</fullName>
        <ecNumber evidence="5 11">2.2.1.2</ecNumber>
    </recommendedName>
</protein>
<evidence type="ECO:0000256" key="8">
    <source>
        <dbReference type="ARBA" id="ARBA00023126"/>
    </source>
</evidence>
<comment type="catalytic activity">
    <reaction evidence="10 11">
        <text>D-sedoheptulose 7-phosphate + D-glyceraldehyde 3-phosphate = D-erythrose 4-phosphate + beta-D-fructose 6-phosphate</text>
        <dbReference type="Rhea" id="RHEA:17053"/>
        <dbReference type="ChEBI" id="CHEBI:16897"/>
        <dbReference type="ChEBI" id="CHEBI:57483"/>
        <dbReference type="ChEBI" id="CHEBI:57634"/>
        <dbReference type="ChEBI" id="CHEBI:59776"/>
        <dbReference type="EC" id="2.2.1.2"/>
    </reaction>
</comment>
<keyword evidence="8 11" id="KW-0570">Pentose shunt</keyword>
<dbReference type="PROSITE" id="PS01054">
    <property type="entry name" value="TRANSALDOLASE_1"/>
    <property type="match status" value="1"/>
</dbReference>
<dbReference type="InterPro" id="IPR004732">
    <property type="entry name" value="Transaldolase_2"/>
</dbReference>
<evidence type="ECO:0000256" key="4">
    <source>
        <dbReference type="ARBA" id="ARBA00008426"/>
    </source>
</evidence>
<dbReference type="AlphaFoldDB" id="A0A8A4ZJC6"/>
<dbReference type="SUPFAM" id="SSF51569">
    <property type="entry name" value="Aldolase"/>
    <property type="match status" value="1"/>
</dbReference>
<dbReference type="PANTHER" id="PTHR10683:SF31">
    <property type="entry name" value="TRANSALDOLASE"/>
    <property type="match status" value="1"/>
</dbReference>
<comment type="function">
    <text evidence="1 11">Transaldolase is important for the balance of metabolites in the pentose-phosphate pathway.</text>
</comment>
<evidence type="ECO:0000313" key="13">
    <source>
        <dbReference type="Proteomes" id="UP000663937"/>
    </source>
</evidence>
<proteinExistence type="inferred from homology"/>
<dbReference type="NCBIfam" id="TIGR00876">
    <property type="entry name" value="tal_mycobact"/>
    <property type="match status" value="1"/>
</dbReference>
<dbReference type="GO" id="GO:0005737">
    <property type="term" value="C:cytoplasm"/>
    <property type="evidence" value="ECO:0007669"/>
    <property type="project" value="UniProtKB-SubCell"/>
</dbReference>
<dbReference type="InterPro" id="IPR001585">
    <property type="entry name" value="TAL/FSA"/>
</dbReference>
<reference evidence="12" key="1">
    <citation type="submission" date="2021-03" db="EMBL/GenBank/DDBJ databases">
        <title>Pengzhenrongella sicca gen. nov., sp. nov., a new member of suborder Micrococcineae isolated from High-Arctic tundra soil.</title>
        <authorList>
            <person name="Peng F."/>
        </authorList>
    </citation>
    <scope>NUCLEOTIDE SEQUENCE</scope>
    <source>
        <strain evidence="12">LRZ-2</strain>
    </source>
</reference>
<dbReference type="UniPathway" id="UPA00115">
    <property type="reaction ID" value="UER00414"/>
</dbReference>
<dbReference type="NCBIfam" id="NF002881">
    <property type="entry name" value="PRK03343.1"/>
    <property type="match status" value="1"/>
</dbReference>
<evidence type="ECO:0000256" key="5">
    <source>
        <dbReference type="ARBA" id="ARBA00013151"/>
    </source>
</evidence>
<dbReference type="Proteomes" id="UP000663937">
    <property type="component" value="Chromosome"/>
</dbReference>
<evidence type="ECO:0000256" key="7">
    <source>
        <dbReference type="ARBA" id="ARBA00022679"/>
    </source>
</evidence>
<comment type="similarity">
    <text evidence="4 11">Belongs to the transaldolase family. Type 2 subfamily.</text>
</comment>
<keyword evidence="7 11" id="KW-0808">Transferase</keyword>
<evidence type="ECO:0000313" key="12">
    <source>
        <dbReference type="EMBL" id="QTE31143.1"/>
    </source>
</evidence>
<evidence type="ECO:0000256" key="11">
    <source>
        <dbReference type="HAMAP-Rule" id="MF_00493"/>
    </source>
</evidence>
<organism evidence="12 13">
    <name type="scientific">Pengzhenrongella sicca</name>
    <dbReference type="NCBI Taxonomy" id="2819238"/>
    <lineage>
        <taxon>Bacteria</taxon>
        <taxon>Bacillati</taxon>
        <taxon>Actinomycetota</taxon>
        <taxon>Actinomycetes</taxon>
        <taxon>Micrococcales</taxon>
        <taxon>Pengzhenrongella</taxon>
    </lineage>
</organism>
<dbReference type="InterPro" id="IPR013785">
    <property type="entry name" value="Aldolase_TIM"/>
</dbReference>
<evidence type="ECO:0000256" key="1">
    <source>
        <dbReference type="ARBA" id="ARBA00003518"/>
    </source>
</evidence>
<sequence length="388" mass="40187">MTENTRSTPLDALTGAGVAVWLDDLSRDRLRTGNLDDLTRTRRVVGVTTNPTIFAGALAGGDAYDEQLVALAAAGLDPEAAVQAITTDDVRAAADVLAPVHAATDGVDGRVSLEVDPRLARDADATLAQARILWTRVGRPNLFIKIPATEQGLPAIIGALGAGISVNVTLIFSLERYRAVLDAHLSGLEAAHAAGLPLAPIASVASFFVSRVDAAIDRRLDALGTPAAAALRGQAAIANARLAYGIFAEVLASDRWRRLADLGARPQRPLWASTGVKDTAYPDTRYVDELVVAGVVNTMPAATLEAVADHGDIRGDTVTGTQDAAAKVLAGLAELGIEIDDVTAALEAEGLVKFEKSWAELLATVADGLAKAAPPASPAVAAQDRPIA</sequence>
<accession>A0A8A4ZJC6</accession>
<dbReference type="KEGG" id="psic:J4E96_09575"/>
<dbReference type="HAMAP" id="MF_00493">
    <property type="entry name" value="Transaldolase_2"/>
    <property type="match status" value="1"/>
</dbReference>
<dbReference type="RefSeq" id="WP_227425522.1">
    <property type="nucleotide sequence ID" value="NZ_CP071868.1"/>
</dbReference>